<keyword evidence="2" id="KW-1185">Reference proteome</keyword>
<protein>
    <submittedName>
        <fullName evidence="1">Uncharacterized protein</fullName>
    </submittedName>
</protein>
<evidence type="ECO:0000313" key="1">
    <source>
        <dbReference type="EMBL" id="KAJ8685989.1"/>
    </source>
</evidence>
<dbReference type="EMBL" id="CM056741">
    <property type="protein sequence ID" value="KAJ8685989.1"/>
    <property type="molecule type" value="Genomic_DNA"/>
</dbReference>
<dbReference type="Proteomes" id="UP001239111">
    <property type="component" value="Chromosome 1"/>
</dbReference>
<accession>A0ACC2PQW4</accession>
<proteinExistence type="predicted"/>
<comment type="caution">
    <text evidence="1">The sequence shown here is derived from an EMBL/GenBank/DDBJ whole genome shotgun (WGS) entry which is preliminary data.</text>
</comment>
<reference evidence="1" key="1">
    <citation type="submission" date="2023-04" db="EMBL/GenBank/DDBJ databases">
        <title>A chromosome-level genome assembly of the parasitoid wasp Eretmocerus hayati.</title>
        <authorList>
            <person name="Zhong Y."/>
            <person name="Liu S."/>
            <person name="Liu Y."/>
        </authorList>
    </citation>
    <scope>NUCLEOTIDE SEQUENCE</scope>
    <source>
        <strain evidence="1">ZJU_SS_LIU_2023</strain>
    </source>
</reference>
<gene>
    <name evidence="1" type="ORF">QAD02_021782</name>
</gene>
<name>A0ACC2PQW4_9HYME</name>
<sequence>MSSDSRFESPPAVLSEDQHTYSHCNAETEDDSDCSEVLSVGSEPSPAVAGSISRSKLKASRSPSPVSSDGSGSRVVQHTISASSSPSPVTETYSPCQIYPLQEDCNSSLCLHSTRKLHTSDVVVGSNSCGLYAVDPGSITRSPVNSHYCSAGSSQSIMVAFPNQRTSPSHFRSIPTASSRLPFHYVIDQLQDVVKHVDSASHQRSRQQRVNPQVSRHSPDKLLGWTQNHSSAEPPQERCLNNETVESVFVSDNRQLNANDLKTKISATDSVCDDRNNDSVNDHDSSMQYQHSLKFSIDNILKADFGRRITDPMVLKKPRLKKHATRPINLSKDLLDCSSENLKDKSDSVSEVPLRLSTNVLDPEVSSTPATEPKLMQWPAWVYCTRYSDRPSSGNV</sequence>
<organism evidence="1 2">
    <name type="scientific">Eretmocerus hayati</name>
    <dbReference type="NCBI Taxonomy" id="131215"/>
    <lineage>
        <taxon>Eukaryota</taxon>
        <taxon>Metazoa</taxon>
        <taxon>Ecdysozoa</taxon>
        <taxon>Arthropoda</taxon>
        <taxon>Hexapoda</taxon>
        <taxon>Insecta</taxon>
        <taxon>Pterygota</taxon>
        <taxon>Neoptera</taxon>
        <taxon>Endopterygota</taxon>
        <taxon>Hymenoptera</taxon>
        <taxon>Apocrita</taxon>
        <taxon>Proctotrupomorpha</taxon>
        <taxon>Chalcidoidea</taxon>
        <taxon>Aphelinidae</taxon>
        <taxon>Aphelininae</taxon>
        <taxon>Eretmocerus</taxon>
    </lineage>
</organism>
<evidence type="ECO:0000313" key="2">
    <source>
        <dbReference type="Proteomes" id="UP001239111"/>
    </source>
</evidence>